<dbReference type="GO" id="GO:0003700">
    <property type="term" value="F:DNA-binding transcription factor activity"/>
    <property type="evidence" value="ECO:0007669"/>
    <property type="project" value="InterPro"/>
</dbReference>
<dbReference type="GO" id="GO:0043565">
    <property type="term" value="F:sequence-specific DNA binding"/>
    <property type="evidence" value="ECO:0007669"/>
    <property type="project" value="InterPro"/>
</dbReference>
<organism evidence="5 6">
    <name type="scientific">Spirosoma terrae</name>
    <dbReference type="NCBI Taxonomy" id="1968276"/>
    <lineage>
        <taxon>Bacteria</taxon>
        <taxon>Pseudomonadati</taxon>
        <taxon>Bacteroidota</taxon>
        <taxon>Cytophagia</taxon>
        <taxon>Cytophagales</taxon>
        <taxon>Cytophagaceae</taxon>
        <taxon>Spirosoma</taxon>
    </lineage>
</organism>
<reference evidence="5 6" key="1">
    <citation type="submission" date="2020-02" db="EMBL/GenBank/DDBJ databases">
        <title>Draft genome sequence of two Spirosoma agri KCTC 52727 and Spirosoma terrae KCTC 52035.</title>
        <authorList>
            <person name="Rojas J."/>
            <person name="Ambika Manirajan B."/>
            <person name="Suarez C."/>
            <person name="Ratering S."/>
            <person name="Schnell S."/>
        </authorList>
    </citation>
    <scope>NUCLEOTIDE SEQUENCE [LARGE SCALE GENOMIC DNA]</scope>
    <source>
        <strain evidence="5 6">KCTC 52035</strain>
    </source>
</reference>
<comment type="caution">
    <text evidence="5">The sequence shown here is derived from an EMBL/GenBank/DDBJ whole genome shotgun (WGS) entry which is preliminary data.</text>
</comment>
<dbReference type="RefSeq" id="WP_163949203.1">
    <property type="nucleotide sequence ID" value="NZ_JAAFZH010000005.1"/>
</dbReference>
<dbReference type="PANTHER" id="PTHR43280">
    <property type="entry name" value="ARAC-FAMILY TRANSCRIPTIONAL REGULATOR"/>
    <property type="match status" value="1"/>
</dbReference>
<dbReference type="Proteomes" id="UP000474175">
    <property type="component" value="Unassembled WGS sequence"/>
</dbReference>
<dbReference type="InterPro" id="IPR037923">
    <property type="entry name" value="HTH-like"/>
</dbReference>
<evidence type="ECO:0000313" key="5">
    <source>
        <dbReference type="EMBL" id="NDU96013.1"/>
    </source>
</evidence>
<dbReference type="Gene3D" id="1.10.10.60">
    <property type="entry name" value="Homeodomain-like"/>
    <property type="match status" value="1"/>
</dbReference>
<evidence type="ECO:0000256" key="2">
    <source>
        <dbReference type="ARBA" id="ARBA00023125"/>
    </source>
</evidence>
<dbReference type="InterPro" id="IPR003313">
    <property type="entry name" value="AraC-bd"/>
</dbReference>
<dbReference type="SUPFAM" id="SSF46689">
    <property type="entry name" value="Homeodomain-like"/>
    <property type="match status" value="1"/>
</dbReference>
<dbReference type="SMART" id="SM00342">
    <property type="entry name" value="HTH_ARAC"/>
    <property type="match status" value="1"/>
</dbReference>
<keyword evidence="1" id="KW-0805">Transcription regulation</keyword>
<sequence length="309" mass="35742">MVDSTADSKRITLLEDLPDVTPVERHYFENWNIRVAEDSLCSNYLSPNRRDFYKVMFVTGGSGVFSLGMHSYYVDESCIVFMHPNEIISWRNLSDGWTKHYCLFKKRYVDQHPMLKSVMDKYRLFSDPHRSVIRLQSAAATTVNNLFHQLQKESTTGGNLAEDSMQAYLQLIMIESMKEANFPEPATVSDDYRHVHDFFHLLENETATINYDKPLRIRTAKEFADLLQLHPNHLNALLKKHTGQNISTHIKSRLLDESKALLLQTDWTLQDIGYCIGFADQPNFSQFFKKNIGITPNEFRRTYANGGMA</sequence>
<dbReference type="Pfam" id="PF02311">
    <property type="entry name" value="AraC_binding"/>
    <property type="match status" value="1"/>
</dbReference>
<evidence type="ECO:0000256" key="1">
    <source>
        <dbReference type="ARBA" id="ARBA00023015"/>
    </source>
</evidence>
<dbReference type="InterPro" id="IPR020449">
    <property type="entry name" value="Tscrpt_reg_AraC-type_HTH"/>
</dbReference>
<accession>A0A6L9LB24</accession>
<feature type="domain" description="HTH araC/xylS-type" evidence="4">
    <location>
        <begin position="210"/>
        <end position="302"/>
    </location>
</feature>
<keyword evidence="6" id="KW-1185">Reference proteome</keyword>
<keyword evidence="2" id="KW-0238">DNA-binding</keyword>
<dbReference type="PRINTS" id="PR00032">
    <property type="entry name" value="HTHARAC"/>
</dbReference>
<dbReference type="InterPro" id="IPR009057">
    <property type="entry name" value="Homeodomain-like_sf"/>
</dbReference>
<evidence type="ECO:0000313" key="6">
    <source>
        <dbReference type="Proteomes" id="UP000474175"/>
    </source>
</evidence>
<keyword evidence="3" id="KW-0804">Transcription</keyword>
<name>A0A6L9LB24_9BACT</name>
<dbReference type="SUPFAM" id="SSF51215">
    <property type="entry name" value="Regulatory protein AraC"/>
    <property type="match status" value="1"/>
</dbReference>
<dbReference type="PANTHER" id="PTHR43280:SF2">
    <property type="entry name" value="HTH-TYPE TRANSCRIPTIONAL REGULATOR EXSA"/>
    <property type="match status" value="1"/>
</dbReference>
<proteinExistence type="predicted"/>
<dbReference type="AlphaFoldDB" id="A0A6L9LB24"/>
<dbReference type="PROSITE" id="PS01124">
    <property type="entry name" value="HTH_ARAC_FAMILY_2"/>
    <property type="match status" value="1"/>
</dbReference>
<evidence type="ECO:0000256" key="3">
    <source>
        <dbReference type="ARBA" id="ARBA00023163"/>
    </source>
</evidence>
<gene>
    <name evidence="5" type="ORF">GK108_14110</name>
</gene>
<dbReference type="Pfam" id="PF12833">
    <property type="entry name" value="HTH_18"/>
    <property type="match status" value="1"/>
</dbReference>
<dbReference type="Gene3D" id="2.60.120.280">
    <property type="entry name" value="Regulatory protein AraC"/>
    <property type="match status" value="1"/>
</dbReference>
<dbReference type="InterPro" id="IPR018060">
    <property type="entry name" value="HTH_AraC"/>
</dbReference>
<dbReference type="EMBL" id="JAAFZH010000005">
    <property type="protein sequence ID" value="NDU96013.1"/>
    <property type="molecule type" value="Genomic_DNA"/>
</dbReference>
<evidence type="ECO:0000259" key="4">
    <source>
        <dbReference type="PROSITE" id="PS01124"/>
    </source>
</evidence>
<protein>
    <submittedName>
        <fullName evidence="5">Helix-turn-helix transcriptional regulator</fullName>
    </submittedName>
</protein>